<dbReference type="RefSeq" id="WP_013043035.1">
    <property type="nucleotide sequence ID" value="NC_014008.1"/>
</dbReference>
<dbReference type="EMBL" id="CP001998">
    <property type="protein sequence ID" value="ADE54313.1"/>
    <property type="molecule type" value="Genomic_DNA"/>
</dbReference>
<feature type="signal peptide" evidence="1">
    <location>
        <begin position="1"/>
        <end position="30"/>
    </location>
</feature>
<feature type="chain" id="PRO_5003071506" evidence="1">
    <location>
        <begin position="31"/>
        <end position="355"/>
    </location>
</feature>
<keyword evidence="3" id="KW-1185">Reference proteome</keyword>
<proteinExistence type="predicted"/>
<dbReference type="STRING" id="583355.Caka_1293"/>
<evidence type="ECO:0000313" key="3">
    <source>
        <dbReference type="Proteomes" id="UP000000925"/>
    </source>
</evidence>
<dbReference type="Proteomes" id="UP000000925">
    <property type="component" value="Chromosome"/>
</dbReference>
<accession>D5EIR4</accession>
<reference evidence="2 3" key="1">
    <citation type="journal article" date="2010" name="Stand. Genomic Sci.">
        <title>Complete genome sequence of Coraliomargarita akajimensis type strain (04OKA010-24).</title>
        <authorList>
            <person name="Mavromatis K."/>
            <person name="Abt B."/>
            <person name="Brambilla E."/>
            <person name="Lapidus A."/>
            <person name="Copeland A."/>
            <person name="Deshpande S."/>
            <person name="Nolan M."/>
            <person name="Lucas S."/>
            <person name="Tice H."/>
            <person name="Cheng J.F."/>
            <person name="Han C."/>
            <person name="Detter J.C."/>
            <person name="Woyke T."/>
            <person name="Goodwin L."/>
            <person name="Pitluck S."/>
            <person name="Held B."/>
            <person name="Brettin T."/>
            <person name="Tapia R."/>
            <person name="Ivanova N."/>
            <person name="Mikhailova N."/>
            <person name="Pati A."/>
            <person name="Liolios K."/>
            <person name="Chen A."/>
            <person name="Palaniappan K."/>
            <person name="Land M."/>
            <person name="Hauser L."/>
            <person name="Chang Y.J."/>
            <person name="Jeffries C.D."/>
            <person name="Rohde M."/>
            <person name="Goker M."/>
            <person name="Bristow J."/>
            <person name="Eisen J.A."/>
            <person name="Markowitz V."/>
            <person name="Hugenholtz P."/>
            <person name="Klenk H.P."/>
            <person name="Kyrpides N.C."/>
        </authorList>
    </citation>
    <scope>NUCLEOTIDE SEQUENCE [LARGE SCALE GENOMIC DNA]</scope>
    <source>
        <strain evidence="3">DSM 45221 / IAM 15411 / JCM 23193 / KCTC 12865</strain>
    </source>
</reference>
<keyword evidence="1" id="KW-0732">Signal</keyword>
<dbReference type="OrthoDB" id="5400913at2"/>
<dbReference type="HOGENOM" id="CLU_062395_0_0_0"/>
<dbReference type="NCBIfam" id="TIGR01451">
    <property type="entry name" value="B_ant_repeat"/>
    <property type="match status" value="1"/>
</dbReference>
<protein>
    <submittedName>
        <fullName evidence="2">Conserved repeat domain protein</fullName>
    </submittedName>
</protein>
<name>D5EIR4_CORAD</name>
<evidence type="ECO:0000313" key="2">
    <source>
        <dbReference type="EMBL" id="ADE54313.1"/>
    </source>
</evidence>
<dbReference type="KEGG" id="caa:Caka_1293"/>
<sequence>MNKFIKDQSLGIYAAGFLALAAMTPGGLFAQTAPDTDVENTATVSYEIDGVDQPDESGSVTFEVDALVNPTVANTSGTDIVPDQQDAVLAFTVTNDGNQTQDFVLNIEQPTGDDANLSNVQVFIDANDNDSYDDGVDTLITPGSAAAADAVQDLAAGDSISVFVVGDVPDTLSDTDTIDVNLVAIAYDPGADNTTIGAIETETAVPAIDAVDTVFGDESGAFTGDTALNGEHSDTGTYTVGSVSIAVTKTAAVTDDGLDNGTTEQLYIPGATVTYTITIAYSGSASQTADAITLSDPLPDNTTFVANSILINGAAAVAPDTASYDGGTDTVTVTLDAGRAGDASNDVVTFEVTID</sequence>
<dbReference type="AlphaFoldDB" id="D5EIR4"/>
<dbReference type="eggNOG" id="COG4719">
    <property type="taxonomic scope" value="Bacteria"/>
</dbReference>
<organism evidence="2 3">
    <name type="scientific">Coraliomargarita akajimensis (strain DSM 45221 / IAM 15411 / JCM 23193 / KCTC 12865 / 04OKA010-24)</name>
    <dbReference type="NCBI Taxonomy" id="583355"/>
    <lineage>
        <taxon>Bacteria</taxon>
        <taxon>Pseudomonadati</taxon>
        <taxon>Verrucomicrobiota</taxon>
        <taxon>Opitutia</taxon>
        <taxon>Puniceicoccales</taxon>
        <taxon>Coraliomargaritaceae</taxon>
        <taxon>Coraliomargarita</taxon>
    </lineage>
</organism>
<dbReference type="InterPro" id="IPR047589">
    <property type="entry name" value="DUF11_rpt"/>
</dbReference>
<evidence type="ECO:0000256" key="1">
    <source>
        <dbReference type="SAM" id="SignalP"/>
    </source>
</evidence>
<gene>
    <name evidence="2" type="ordered locus">Caka_1293</name>
</gene>